<accession>Q2GFU4</accession>
<evidence type="ECO:0000313" key="5">
    <source>
        <dbReference type="EMBL" id="ABD45543.1"/>
    </source>
</evidence>
<dbReference type="EMBL" id="CP000236">
    <property type="protein sequence ID" value="ABD45543.1"/>
    <property type="molecule type" value="Genomic_DNA"/>
</dbReference>
<proteinExistence type="predicted"/>
<dbReference type="GO" id="GO:0005524">
    <property type="term" value="F:ATP binding"/>
    <property type="evidence" value="ECO:0007669"/>
    <property type="project" value="InterPro"/>
</dbReference>
<keyword evidence="3" id="KW-0547">Nucleotide-binding</keyword>
<reference evidence="5 6" key="1">
    <citation type="journal article" date="2006" name="PLoS Genet.">
        <title>Comparative genomics of emerging human ehrlichiosis agents.</title>
        <authorList>
            <person name="Dunning Hotopp J.C."/>
            <person name="Lin M."/>
            <person name="Madupu R."/>
            <person name="Crabtree J."/>
            <person name="Angiuoli S.V."/>
            <person name="Eisen J.A."/>
            <person name="Seshadri R."/>
            <person name="Ren Q."/>
            <person name="Wu M."/>
            <person name="Utterback T.R."/>
            <person name="Smith S."/>
            <person name="Lewis M."/>
            <person name="Khouri H."/>
            <person name="Zhang C."/>
            <person name="Niu H."/>
            <person name="Lin Q."/>
            <person name="Ohashi N."/>
            <person name="Zhi N."/>
            <person name="Nelson W."/>
            <person name="Brinkac L.M."/>
            <person name="Dodson R.J."/>
            <person name="Rosovitz M.J."/>
            <person name="Sundaram J."/>
            <person name="Daugherty S.C."/>
            <person name="Davidsen T."/>
            <person name="Durkin A.S."/>
            <person name="Gwinn M."/>
            <person name="Haft D.H."/>
            <person name="Selengut J.D."/>
            <person name="Sullivan S.A."/>
            <person name="Zafar N."/>
            <person name="Zhou L."/>
            <person name="Benahmed F."/>
            <person name="Forberger H."/>
            <person name="Halpin R."/>
            <person name="Mulligan S."/>
            <person name="Robinson J."/>
            <person name="White O."/>
            <person name="Rikihisa Y."/>
            <person name="Tettelin H."/>
        </authorList>
    </citation>
    <scope>NUCLEOTIDE SEQUENCE [LARGE SCALE GENOMIC DNA]</scope>
    <source>
        <strain evidence="6">ATCC CRL-10679 / Arkansas</strain>
    </source>
</reference>
<sequence length="41" mass="4875">MKLKNKKDMCSRNGWPIIDVTQKFVEEISATIIQYFNKMQP</sequence>
<evidence type="ECO:0000256" key="1">
    <source>
        <dbReference type="ARBA" id="ARBA00022527"/>
    </source>
</evidence>
<protein>
    <submittedName>
        <fullName evidence="5">Conserved domain protein</fullName>
    </submittedName>
</protein>
<dbReference type="KEGG" id="ech:ECH_0894"/>
<evidence type="ECO:0000256" key="4">
    <source>
        <dbReference type="ARBA" id="ARBA00022777"/>
    </source>
</evidence>
<evidence type="ECO:0000256" key="2">
    <source>
        <dbReference type="ARBA" id="ARBA00022679"/>
    </source>
</evidence>
<dbReference type="STRING" id="205920.ECH_0894"/>
<keyword evidence="2" id="KW-0808">Transferase</keyword>
<keyword evidence="6" id="KW-1185">Reference proteome</keyword>
<keyword evidence="1" id="KW-0723">Serine/threonine-protein kinase</keyword>
<dbReference type="HOGENOM" id="CLU_3269337_0_0_5"/>
<dbReference type="eggNOG" id="COG1806">
    <property type="taxonomic scope" value="Bacteria"/>
</dbReference>
<organism evidence="5 6">
    <name type="scientific">Ehrlichia chaffeensis (strain ATCC CRL-10679 / Arkansas)</name>
    <dbReference type="NCBI Taxonomy" id="205920"/>
    <lineage>
        <taxon>Bacteria</taxon>
        <taxon>Pseudomonadati</taxon>
        <taxon>Pseudomonadota</taxon>
        <taxon>Alphaproteobacteria</taxon>
        <taxon>Rickettsiales</taxon>
        <taxon>Anaplasmataceae</taxon>
        <taxon>Ehrlichia</taxon>
    </lineage>
</organism>
<dbReference type="Proteomes" id="UP000008320">
    <property type="component" value="Chromosome"/>
</dbReference>
<name>Q2GFU4_EHRCR</name>
<evidence type="ECO:0000256" key="3">
    <source>
        <dbReference type="ARBA" id="ARBA00022741"/>
    </source>
</evidence>
<dbReference type="GO" id="GO:0004674">
    <property type="term" value="F:protein serine/threonine kinase activity"/>
    <property type="evidence" value="ECO:0007669"/>
    <property type="project" value="UniProtKB-KW"/>
</dbReference>
<dbReference type="Pfam" id="PF03618">
    <property type="entry name" value="Kinase-PPPase"/>
    <property type="match status" value="1"/>
</dbReference>
<keyword evidence="4" id="KW-0418">Kinase</keyword>
<dbReference type="AlphaFoldDB" id="Q2GFU4"/>
<dbReference type="InterPro" id="IPR005177">
    <property type="entry name" value="Kinase-pyrophosphorylase"/>
</dbReference>
<evidence type="ECO:0000313" key="6">
    <source>
        <dbReference type="Proteomes" id="UP000008320"/>
    </source>
</evidence>
<gene>
    <name evidence="5" type="ordered locus">ECH_0894</name>
</gene>